<accession>A0AAW2YLB1</accession>
<dbReference type="Proteomes" id="UP001431209">
    <property type="component" value="Unassembled WGS sequence"/>
</dbReference>
<gene>
    <name evidence="1" type="ORF">AKO1_013301</name>
</gene>
<evidence type="ECO:0000313" key="2">
    <source>
        <dbReference type="Proteomes" id="UP001431209"/>
    </source>
</evidence>
<proteinExistence type="predicted"/>
<evidence type="ECO:0008006" key="3">
    <source>
        <dbReference type="Google" id="ProtNLM"/>
    </source>
</evidence>
<dbReference type="EMBL" id="JAOPGA020000295">
    <property type="protein sequence ID" value="KAL0478037.1"/>
    <property type="molecule type" value="Genomic_DNA"/>
</dbReference>
<feature type="non-terminal residue" evidence="1">
    <location>
        <position position="273"/>
    </location>
</feature>
<name>A0AAW2YLB1_9EUKA</name>
<reference evidence="1 2" key="1">
    <citation type="submission" date="2024-03" db="EMBL/GenBank/DDBJ databases">
        <title>The Acrasis kona genome and developmental transcriptomes reveal deep origins of eukaryotic multicellular pathways.</title>
        <authorList>
            <person name="Sheikh S."/>
            <person name="Fu C.-J."/>
            <person name="Brown M.W."/>
            <person name="Baldauf S.L."/>
        </authorList>
    </citation>
    <scope>NUCLEOTIDE SEQUENCE [LARGE SCALE GENOMIC DNA]</scope>
    <source>
        <strain evidence="1 2">ATCC MYA-3509</strain>
    </source>
</reference>
<comment type="caution">
    <text evidence="1">The sequence shown here is derived from an EMBL/GenBank/DDBJ whole genome shotgun (WGS) entry which is preliminary data.</text>
</comment>
<dbReference type="AlphaFoldDB" id="A0AAW2YLB1"/>
<evidence type="ECO:0000313" key="1">
    <source>
        <dbReference type="EMBL" id="KAL0478037.1"/>
    </source>
</evidence>
<sequence>MNKNLFSPYYIIAYDEMEVRDGYDLWNQKFVVGGERVLSIDEFVKMSETDLHTMKGTKMCLFYAISTCGKSRFPVALWIHPGDSSTDFNSDLWIITKLKDIVNKVECEEIQFIGSSSDGDLAHGEKFESEMNTWNQQRTNGHNHPWFHIFDHDHLAKSIKNAFTKRFFVDEVQLQDNTQKQRVIFTVHDLIRLVNTSTTVKIPLSSKELCPSDCMEFKAVKDLISASVCDALYKVNTVQSIAIARFLENIRFLYEVPASQHDEMSLEKKIEKL</sequence>
<protein>
    <recommendedName>
        <fullName evidence="3">Transposase</fullName>
    </recommendedName>
</protein>
<organism evidence="1 2">
    <name type="scientific">Acrasis kona</name>
    <dbReference type="NCBI Taxonomy" id="1008807"/>
    <lineage>
        <taxon>Eukaryota</taxon>
        <taxon>Discoba</taxon>
        <taxon>Heterolobosea</taxon>
        <taxon>Tetramitia</taxon>
        <taxon>Eutetramitia</taxon>
        <taxon>Acrasidae</taxon>
        <taxon>Acrasis</taxon>
    </lineage>
</organism>
<keyword evidence="2" id="KW-1185">Reference proteome</keyword>